<sequence length="177" mass="19517">KSWNFIYTSDNTRGSSHTLVQSAGNVFHISPIFIYTSDNTRGSSHTLVQSAGNVFHVSPIFIYTSDNTRGSSCTLVQSAGNVFHVSPIFIYTSDNTRGSSRTLVQSAGNVFHSPADATERMHYPCVFNGLPKHMEEAPDSFPKTHRANTNCVRRRCQASAKGSAFPCMPRKRPICKV</sequence>
<comment type="caution">
    <text evidence="1">The sequence shown here is derived from an EMBL/GenBank/DDBJ whole genome shotgun (WGS) entry which is preliminary data.</text>
</comment>
<organism evidence="1 2">
    <name type="scientific">Staurois parvus</name>
    <dbReference type="NCBI Taxonomy" id="386267"/>
    <lineage>
        <taxon>Eukaryota</taxon>
        <taxon>Metazoa</taxon>
        <taxon>Chordata</taxon>
        <taxon>Craniata</taxon>
        <taxon>Vertebrata</taxon>
        <taxon>Euteleostomi</taxon>
        <taxon>Amphibia</taxon>
        <taxon>Batrachia</taxon>
        <taxon>Anura</taxon>
        <taxon>Neobatrachia</taxon>
        <taxon>Ranoidea</taxon>
        <taxon>Ranidae</taxon>
        <taxon>Staurois</taxon>
    </lineage>
</organism>
<protein>
    <submittedName>
        <fullName evidence="1">Uncharacterized protein</fullName>
    </submittedName>
</protein>
<dbReference type="Proteomes" id="UP001162483">
    <property type="component" value="Unassembled WGS sequence"/>
</dbReference>
<name>A0ABN9B1R5_9NEOB</name>
<gene>
    <name evidence="1" type="ORF">SPARVUS_LOCUS1650594</name>
</gene>
<evidence type="ECO:0000313" key="1">
    <source>
        <dbReference type="EMBL" id="CAI9539858.1"/>
    </source>
</evidence>
<proteinExistence type="predicted"/>
<reference evidence="1" key="1">
    <citation type="submission" date="2023-05" db="EMBL/GenBank/DDBJ databases">
        <authorList>
            <person name="Stuckert A."/>
        </authorList>
    </citation>
    <scope>NUCLEOTIDE SEQUENCE</scope>
</reference>
<feature type="non-terminal residue" evidence="1">
    <location>
        <position position="1"/>
    </location>
</feature>
<accession>A0ABN9B1R5</accession>
<keyword evidence="2" id="KW-1185">Reference proteome</keyword>
<dbReference type="EMBL" id="CATNWA010001327">
    <property type="protein sequence ID" value="CAI9539858.1"/>
    <property type="molecule type" value="Genomic_DNA"/>
</dbReference>
<evidence type="ECO:0000313" key="2">
    <source>
        <dbReference type="Proteomes" id="UP001162483"/>
    </source>
</evidence>